<dbReference type="GO" id="GO:0003729">
    <property type="term" value="F:mRNA binding"/>
    <property type="evidence" value="ECO:0007669"/>
    <property type="project" value="TreeGrafter"/>
</dbReference>
<evidence type="ECO:0000256" key="1">
    <source>
        <dbReference type="SAM" id="MobiDB-lite"/>
    </source>
</evidence>
<reference evidence="2" key="1">
    <citation type="submission" date="2023-03" db="EMBL/GenBank/DDBJ databases">
        <title>Chromosome-scale reference genome and RAD-based genetic map of yellow starthistle (Centaurea solstitialis) reveal putative structural variation and QTLs associated with invader traits.</title>
        <authorList>
            <person name="Reatini B."/>
            <person name="Cang F.A."/>
            <person name="Jiang Q."/>
            <person name="Mckibben M.T.W."/>
            <person name="Barker M.S."/>
            <person name="Rieseberg L.H."/>
            <person name="Dlugosch K.M."/>
        </authorList>
    </citation>
    <scope>NUCLEOTIDE SEQUENCE</scope>
    <source>
        <strain evidence="2">CAN-66</strain>
        <tissue evidence="2">Leaf</tissue>
    </source>
</reference>
<feature type="compositionally biased region" description="Basic and acidic residues" evidence="1">
    <location>
        <begin position="315"/>
        <end position="337"/>
    </location>
</feature>
<feature type="compositionally biased region" description="Basic and acidic residues" evidence="1">
    <location>
        <begin position="15"/>
        <end position="25"/>
    </location>
</feature>
<dbReference type="GO" id="GO:0003743">
    <property type="term" value="F:translation initiation factor activity"/>
    <property type="evidence" value="ECO:0007669"/>
    <property type="project" value="InterPro"/>
</dbReference>
<name>A0AA38WTG3_9ASTR</name>
<feature type="compositionally biased region" description="Basic and acidic residues" evidence="1">
    <location>
        <begin position="379"/>
        <end position="454"/>
    </location>
</feature>
<organism evidence="2 3">
    <name type="scientific">Centaurea solstitialis</name>
    <name type="common">yellow star-thistle</name>
    <dbReference type="NCBI Taxonomy" id="347529"/>
    <lineage>
        <taxon>Eukaryota</taxon>
        <taxon>Viridiplantae</taxon>
        <taxon>Streptophyta</taxon>
        <taxon>Embryophyta</taxon>
        <taxon>Tracheophyta</taxon>
        <taxon>Spermatophyta</taxon>
        <taxon>Magnoliopsida</taxon>
        <taxon>eudicotyledons</taxon>
        <taxon>Gunneridae</taxon>
        <taxon>Pentapetalae</taxon>
        <taxon>asterids</taxon>
        <taxon>campanulids</taxon>
        <taxon>Asterales</taxon>
        <taxon>Asteraceae</taxon>
        <taxon>Carduoideae</taxon>
        <taxon>Cardueae</taxon>
        <taxon>Centaureinae</taxon>
        <taxon>Centaurea</taxon>
    </lineage>
</organism>
<accession>A0AA38WTG3</accession>
<feature type="region of interest" description="Disordered" evidence="1">
    <location>
        <begin position="15"/>
        <end position="197"/>
    </location>
</feature>
<proteinExistence type="predicted"/>
<sequence>MPKVWGNIGAWAAEAERAEAEEKEQAATAAAAPPQSYPSLKEAVSTNKGKKKTKMTLQEFTMAGPGGLGGGGGGGSSRELAFEHKGLTPEEMMRLPTGPKERSPEEMQYGRLGGGFSSYGGGGRGGGPRMRDRDGGGDGDGSWGGGGRRPYGGFGDDRRGGGPPSPRVLEYDQPSRADEVDNWAMTKKPISPSYDSVARTNNRYGGGGVGGPGGIGGGFSKADEIDNWAASKKPMPMVPPARSSSFSPGFRDSGGGSELDRWQRGVVPPRDGDPERPSERRRLVLDPRRTESSPVDQPLAKTNTANRPSPFGAARPREEVLAEKGLDWKKVDLEMDSKISSSSGPGSTHTNSRPGSAHSGSSVEGLEKTRPKVNPFGDAKPREVLLQEKGIDYRKIDQELEHRRLGRSETEAEKNLKEEIDNLKRDFEKESGSDTNKESLETGNEKQTSLRDRILEKEQELEQLRLDLDNKVRFSQKPIESPGSGAGRSERSPSQSGSVDDSRSAEFPETPRSRGTRDPWIRTGDEKRGFGGGRDRGFSGNRDLGRFRFRWFDSLQKIKS</sequence>
<comment type="caution">
    <text evidence="2">The sequence shown here is derived from an EMBL/GenBank/DDBJ whole genome shotgun (WGS) entry which is preliminary data.</text>
</comment>
<dbReference type="Proteomes" id="UP001172457">
    <property type="component" value="Chromosome 2"/>
</dbReference>
<feature type="compositionally biased region" description="Gly residues" evidence="1">
    <location>
        <begin position="138"/>
        <end position="154"/>
    </location>
</feature>
<feature type="compositionally biased region" description="Basic and acidic residues" evidence="1">
    <location>
        <begin position="500"/>
        <end position="537"/>
    </location>
</feature>
<feature type="region of interest" description="Disordered" evidence="1">
    <location>
        <begin position="466"/>
        <end position="542"/>
    </location>
</feature>
<keyword evidence="3" id="KW-1185">Reference proteome</keyword>
<dbReference type="AlphaFoldDB" id="A0AA38WTG3"/>
<evidence type="ECO:0000313" key="3">
    <source>
        <dbReference type="Proteomes" id="UP001172457"/>
    </source>
</evidence>
<dbReference type="EMBL" id="JARYMX010000002">
    <property type="protein sequence ID" value="KAJ9563794.1"/>
    <property type="molecule type" value="Genomic_DNA"/>
</dbReference>
<feature type="compositionally biased region" description="Basic and acidic residues" evidence="1">
    <location>
        <begin position="80"/>
        <end position="105"/>
    </location>
</feature>
<feature type="compositionally biased region" description="Gly residues" evidence="1">
    <location>
        <begin position="64"/>
        <end position="76"/>
    </location>
</feature>
<dbReference type="PANTHER" id="PTHR32091:SF20">
    <property type="entry name" value="EUKARYOTIC TRANSLATION INITIATION FACTOR 4B1"/>
    <property type="match status" value="1"/>
</dbReference>
<feature type="region of interest" description="Disordered" evidence="1">
    <location>
        <begin position="231"/>
        <end position="454"/>
    </location>
</feature>
<feature type="compositionally biased region" description="Polar residues" evidence="1">
    <location>
        <begin position="292"/>
        <end position="307"/>
    </location>
</feature>
<dbReference type="InterPro" id="IPR010433">
    <property type="entry name" value="EIF-4B_pln"/>
</dbReference>
<feature type="compositionally biased region" description="Basic and acidic residues" evidence="1">
    <location>
        <begin position="270"/>
        <end position="291"/>
    </location>
</feature>
<dbReference type="PANTHER" id="PTHR32091">
    <property type="entry name" value="EUKARYOTIC TRANSLATION INITIATION FACTOR 4B"/>
    <property type="match status" value="1"/>
</dbReference>
<feature type="compositionally biased region" description="Low complexity" evidence="1">
    <location>
        <begin position="338"/>
        <end position="352"/>
    </location>
</feature>
<gene>
    <name evidence="2" type="ORF">OSB04_008954</name>
</gene>
<protein>
    <submittedName>
        <fullName evidence="2">Uncharacterized protein</fullName>
    </submittedName>
</protein>
<evidence type="ECO:0000313" key="2">
    <source>
        <dbReference type="EMBL" id="KAJ9563794.1"/>
    </source>
</evidence>
<feature type="compositionally biased region" description="Basic and acidic residues" evidence="1">
    <location>
        <begin position="169"/>
        <end position="179"/>
    </location>
</feature>
<feature type="compositionally biased region" description="Gly residues" evidence="1">
    <location>
        <begin position="111"/>
        <end position="128"/>
    </location>
</feature>
<dbReference type="Pfam" id="PF06273">
    <property type="entry name" value="eIF-4B"/>
    <property type="match status" value="1"/>
</dbReference>